<evidence type="ECO:0000313" key="2">
    <source>
        <dbReference type="EMBL" id="TCI08753.1"/>
    </source>
</evidence>
<protein>
    <submittedName>
        <fullName evidence="2">DUF3224 domain-containing protein</fullName>
    </submittedName>
</protein>
<name>A0A4R0YS85_9GAMM</name>
<dbReference type="Gene3D" id="2.40.350.10">
    <property type="entry name" value="SO1590-like"/>
    <property type="match status" value="1"/>
</dbReference>
<keyword evidence="3" id="KW-1185">Reference proteome</keyword>
<dbReference type="SUPFAM" id="SSF159238">
    <property type="entry name" value="SO1590-like"/>
    <property type="match status" value="1"/>
</dbReference>
<organism evidence="2 3">
    <name type="scientific">Dyella soli</name>
    <dbReference type="NCBI Taxonomy" id="522319"/>
    <lineage>
        <taxon>Bacteria</taxon>
        <taxon>Pseudomonadati</taxon>
        <taxon>Pseudomonadota</taxon>
        <taxon>Gammaproteobacteria</taxon>
        <taxon>Lysobacterales</taxon>
        <taxon>Rhodanobacteraceae</taxon>
        <taxon>Dyella</taxon>
    </lineage>
</organism>
<accession>A0A4R0YS85</accession>
<evidence type="ECO:0000313" key="3">
    <source>
        <dbReference type="Proteomes" id="UP000291822"/>
    </source>
</evidence>
<dbReference type="AlphaFoldDB" id="A0A4R0YS85"/>
<sequence length="129" mass="13624">MLQARGDFDVTLTPHAGPEGGPEFGRMGIHKVFHGELDGSCEGEMLSVMTATKGSGAYVALDRFTGTLAGRRGSFMLMHYATMTRGAPQLSVTVVPDSGTDELAGLSGTLAIHIDDKGAHSYTFDYAIN</sequence>
<dbReference type="InterPro" id="IPR023159">
    <property type="entry name" value="SO1590-like_sf"/>
</dbReference>
<proteinExistence type="predicted"/>
<reference evidence="2 3" key="1">
    <citation type="submission" date="2019-02" db="EMBL/GenBank/DDBJ databases">
        <title>Dyella amyloliquefaciens sp. nov., isolated from forest soil.</title>
        <authorList>
            <person name="Gao Z.-H."/>
            <person name="Qiu L.-H."/>
        </authorList>
    </citation>
    <scope>NUCLEOTIDE SEQUENCE [LARGE SCALE GENOMIC DNA]</scope>
    <source>
        <strain evidence="2 3">KACC 12747</strain>
    </source>
</reference>
<feature type="region of interest" description="Disordered" evidence="1">
    <location>
        <begin position="1"/>
        <end position="21"/>
    </location>
</feature>
<gene>
    <name evidence="2" type="ORF">EZM97_28075</name>
</gene>
<dbReference type="InterPro" id="IPR021607">
    <property type="entry name" value="DUF3224"/>
</dbReference>
<evidence type="ECO:0000256" key="1">
    <source>
        <dbReference type="SAM" id="MobiDB-lite"/>
    </source>
</evidence>
<dbReference type="Pfam" id="PF11528">
    <property type="entry name" value="DUF3224"/>
    <property type="match status" value="1"/>
</dbReference>
<dbReference type="Proteomes" id="UP000291822">
    <property type="component" value="Unassembled WGS sequence"/>
</dbReference>
<comment type="caution">
    <text evidence="2">The sequence shown here is derived from an EMBL/GenBank/DDBJ whole genome shotgun (WGS) entry which is preliminary data.</text>
</comment>
<dbReference type="EMBL" id="SJTG01000004">
    <property type="protein sequence ID" value="TCI08753.1"/>
    <property type="molecule type" value="Genomic_DNA"/>
</dbReference>